<dbReference type="GO" id="GO:0008757">
    <property type="term" value="F:S-adenosylmethionine-dependent methyltransferase activity"/>
    <property type="evidence" value="ECO:0007669"/>
    <property type="project" value="InterPro"/>
</dbReference>
<evidence type="ECO:0000313" key="2">
    <source>
        <dbReference type="EMBL" id="OGL81367.1"/>
    </source>
</evidence>
<dbReference type="CDD" id="cd02440">
    <property type="entry name" value="AdoMet_MTases"/>
    <property type="match status" value="1"/>
</dbReference>
<sequence length="289" mass="32679">MNTLKQEMKEFWGKGWGKRGQADKSVQSRERFLQELGAIRMLLEMEEGEQVREMQKIGLKGKAVLEIGCGAGSSSILFALDGAQVTASDLTDEAVAITKAKFDLLGLAGNAVQADAENLPFPDNSFDVVFSSGVLHHTPNTQKTIDEIRRVLKPGGNAVVMLYAKWSFQYLVSLLLMRGIIFGGIFRHGRNWLGHATELAWNTKEDRLNPMTKVYSGRQMRQLFKEFEIIGLRKHSFHWPDLFPGVYHIWKRRRVHLGDADVMSLSSFERVIGRFAGFALVIHARKLFK</sequence>
<dbReference type="SUPFAM" id="SSF53335">
    <property type="entry name" value="S-adenosyl-L-methionine-dependent methyltransferases"/>
    <property type="match status" value="1"/>
</dbReference>
<dbReference type="EMBL" id="MGEJ01000007">
    <property type="protein sequence ID" value="OGL81367.1"/>
    <property type="molecule type" value="Genomic_DNA"/>
</dbReference>
<proteinExistence type="predicted"/>
<protein>
    <recommendedName>
        <fullName evidence="1">Methyltransferase type 11 domain-containing protein</fullName>
    </recommendedName>
</protein>
<gene>
    <name evidence="2" type="ORF">A3B21_00390</name>
</gene>
<organism evidence="2 3">
    <name type="scientific">Candidatus Uhrbacteria bacterium RIFCSPLOWO2_01_FULL_47_24</name>
    <dbReference type="NCBI Taxonomy" id="1802401"/>
    <lineage>
        <taxon>Bacteria</taxon>
        <taxon>Candidatus Uhriibacteriota</taxon>
    </lineage>
</organism>
<evidence type="ECO:0000259" key="1">
    <source>
        <dbReference type="Pfam" id="PF08241"/>
    </source>
</evidence>
<feature type="domain" description="Methyltransferase type 11" evidence="1">
    <location>
        <begin position="65"/>
        <end position="159"/>
    </location>
</feature>
<dbReference type="InterPro" id="IPR013216">
    <property type="entry name" value="Methyltransf_11"/>
</dbReference>
<accession>A0A1F7UUM3</accession>
<name>A0A1F7UUM3_9BACT</name>
<dbReference type="Pfam" id="PF08241">
    <property type="entry name" value="Methyltransf_11"/>
    <property type="match status" value="1"/>
</dbReference>
<dbReference type="PANTHER" id="PTHR43591">
    <property type="entry name" value="METHYLTRANSFERASE"/>
    <property type="match status" value="1"/>
</dbReference>
<dbReference type="Gene3D" id="3.40.50.150">
    <property type="entry name" value="Vaccinia Virus protein VP39"/>
    <property type="match status" value="1"/>
</dbReference>
<dbReference type="Proteomes" id="UP000176897">
    <property type="component" value="Unassembled WGS sequence"/>
</dbReference>
<comment type="caution">
    <text evidence="2">The sequence shown here is derived from an EMBL/GenBank/DDBJ whole genome shotgun (WGS) entry which is preliminary data.</text>
</comment>
<dbReference type="AlphaFoldDB" id="A0A1F7UUM3"/>
<reference evidence="2 3" key="1">
    <citation type="journal article" date="2016" name="Nat. Commun.">
        <title>Thousands of microbial genomes shed light on interconnected biogeochemical processes in an aquifer system.</title>
        <authorList>
            <person name="Anantharaman K."/>
            <person name="Brown C.T."/>
            <person name="Hug L.A."/>
            <person name="Sharon I."/>
            <person name="Castelle C.J."/>
            <person name="Probst A.J."/>
            <person name="Thomas B.C."/>
            <person name="Singh A."/>
            <person name="Wilkins M.J."/>
            <person name="Karaoz U."/>
            <person name="Brodie E.L."/>
            <person name="Williams K.H."/>
            <person name="Hubbard S.S."/>
            <person name="Banfield J.F."/>
        </authorList>
    </citation>
    <scope>NUCLEOTIDE SEQUENCE [LARGE SCALE GENOMIC DNA]</scope>
</reference>
<evidence type="ECO:0000313" key="3">
    <source>
        <dbReference type="Proteomes" id="UP000176897"/>
    </source>
</evidence>
<dbReference type="STRING" id="1802401.A3B21_00390"/>
<dbReference type="InterPro" id="IPR029063">
    <property type="entry name" value="SAM-dependent_MTases_sf"/>
</dbReference>
<dbReference type="PANTHER" id="PTHR43591:SF24">
    <property type="entry name" value="2-METHOXY-6-POLYPRENYL-1,4-BENZOQUINOL METHYLASE, MITOCHONDRIAL"/>
    <property type="match status" value="1"/>
</dbReference>